<protein>
    <recommendedName>
        <fullName evidence="2">DUF1552 domain-containing protein</fullName>
    </recommendedName>
</protein>
<feature type="non-terminal residue" evidence="1">
    <location>
        <position position="374"/>
    </location>
</feature>
<name>A0A382E5A0_9ZZZZ</name>
<reference evidence="1" key="1">
    <citation type="submission" date="2018-05" db="EMBL/GenBank/DDBJ databases">
        <authorList>
            <person name="Lanie J.A."/>
            <person name="Ng W.-L."/>
            <person name="Kazmierczak K.M."/>
            <person name="Andrzejewski T.M."/>
            <person name="Davidsen T.M."/>
            <person name="Wayne K.J."/>
            <person name="Tettelin H."/>
            <person name="Glass J.I."/>
            <person name="Rusch D."/>
            <person name="Podicherti R."/>
            <person name="Tsui H.-C.T."/>
            <person name="Winkler M.E."/>
        </authorList>
    </citation>
    <scope>NUCLEOTIDE SEQUENCE</scope>
</reference>
<dbReference type="Pfam" id="PF07586">
    <property type="entry name" value="HXXSHH"/>
    <property type="match status" value="1"/>
</dbReference>
<dbReference type="EMBL" id="UINC01042418">
    <property type="protein sequence ID" value="SVB45037.1"/>
    <property type="molecule type" value="Genomic_DNA"/>
</dbReference>
<sequence>MEFITGRHISRREVLRGLGATVALPFLDAMIPAGRRGGATFAADQTRLVAIEMVHGAAGSNDYGASRNRWSPAAVGHHFDLTPGALISLDPYRDYLTIISNTDVEGAEAITAPEIGGDHFRSSAVFLTQTHPKQTEGSDVLVGTSLDQYYAHRFGQDTPIPSMQLCIENINQSGGCAYGYTCVYTDSISWASPTEPLPVIRDPRVAFEQLFGAGGTAEERALRRRTDQSILGWIVGRVGQLKRELGPTDQQRLERYLDDIREIERRIERVEEYNASGELREMPEAPAGVPDSFEEHVKLMFDLQALAFESDLTRVFSFKMGRDSSARVFPESGVDKPFHPASHHGGNEEAIEDFALINRYHVSMLPYFLDKLKN</sequence>
<accession>A0A382E5A0</accession>
<dbReference type="AlphaFoldDB" id="A0A382E5A0"/>
<proteinExistence type="predicted"/>
<evidence type="ECO:0000313" key="1">
    <source>
        <dbReference type="EMBL" id="SVB45037.1"/>
    </source>
</evidence>
<dbReference type="InterPro" id="IPR011447">
    <property type="entry name" value="DUF1552"/>
</dbReference>
<evidence type="ECO:0008006" key="2">
    <source>
        <dbReference type="Google" id="ProtNLM"/>
    </source>
</evidence>
<gene>
    <name evidence="1" type="ORF">METZ01_LOCUS197891</name>
</gene>
<organism evidence="1">
    <name type="scientific">marine metagenome</name>
    <dbReference type="NCBI Taxonomy" id="408172"/>
    <lineage>
        <taxon>unclassified sequences</taxon>
        <taxon>metagenomes</taxon>
        <taxon>ecological metagenomes</taxon>
    </lineage>
</organism>